<keyword evidence="2" id="KW-1185">Reference proteome</keyword>
<feature type="non-terminal residue" evidence="1">
    <location>
        <position position="53"/>
    </location>
</feature>
<proteinExistence type="predicted"/>
<reference evidence="1 2" key="1">
    <citation type="journal article" date="2019" name="Nat. Ecol. Evol.">
        <title>Megaphylogeny resolves global patterns of mushroom evolution.</title>
        <authorList>
            <person name="Varga T."/>
            <person name="Krizsan K."/>
            <person name="Foldi C."/>
            <person name="Dima B."/>
            <person name="Sanchez-Garcia M."/>
            <person name="Sanchez-Ramirez S."/>
            <person name="Szollosi G.J."/>
            <person name="Szarkandi J.G."/>
            <person name="Papp V."/>
            <person name="Albert L."/>
            <person name="Andreopoulos W."/>
            <person name="Angelini C."/>
            <person name="Antonin V."/>
            <person name="Barry K.W."/>
            <person name="Bougher N.L."/>
            <person name="Buchanan P."/>
            <person name="Buyck B."/>
            <person name="Bense V."/>
            <person name="Catcheside P."/>
            <person name="Chovatia M."/>
            <person name="Cooper J."/>
            <person name="Damon W."/>
            <person name="Desjardin D."/>
            <person name="Finy P."/>
            <person name="Geml J."/>
            <person name="Haridas S."/>
            <person name="Hughes K."/>
            <person name="Justo A."/>
            <person name="Karasinski D."/>
            <person name="Kautmanova I."/>
            <person name="Kiss B."/>
            <person name="Kocsube S."/>
            <person name="Kotiranta H."/>
            <person name="LaButti K.M."/>
            <person name="Lechner B.E."/>
            <person name="Liimatainen K."/>
            <person name="Lipzen A."/>
            <person name="Lukacs Z."/>
            <person name="Mihaltcheva S."/>
            <person name="Morgado L.N."/>
            <person name="Niskanen T."/>
            <person name="Noordeloos M.E."/>
            <person name="Ohm R.A."/>
            <person name="Ortiz-Santana B."/>
            <person name="Ovrebo C."/>
            <person name="Racz N."/>
            <person name="Riley R."/>
            <person name="Savchenko A."/>
            <person name="Shiryaev A."/>
            <person name="Soop K."/>
            <person name="Spirin V."/>
            <person name="Szebenyi C."/>
            <person name="Tomsovsky M."/>
            <person name="Tulloss R.E."/>
            <person name="Uehling J."/>
            <person name="Grigoriev I.V."/>
            <person name="Vagvolgyi C."/>
            <person name="Papp T."/>
            <person name="Martin F.M."/>
            <person name="Miettinen O."/>
            <person name="Hibbett D.S."/>
            <person name="Nagy L.G."/>
        </authorList>
    </citation>
    <scope>NUCLEOTIDE SEQUENCE [LARGE SCALE GENOMIC DNA]</scope>
    <source>
        <strain evidence="1 2">NL-1719</strain>
    </source>
</reference>
<feature type="non-terminal residue" evidence="1">
    <location>
        <position position="1"/>
    </location>
</feature>
<dbReference type="Proteomes" id="UP000308600">
    <property type="component" value="Unassembled WGS sequence"/>
</dbReference>
<protein>
    <submittedName>
        <fullName evidence="1">Uncharacterized protein</fullName>
    </submittedName>
</protein>
<name>A0ACD3ANX4_9AGAR</name>
<dbReference type="EMBL" id="ML208388">
    <property type="protein sequence ID" value="TFK67019.1"/>
    <property type="molecule type" value="Genomic_DNA"/>
</dbReference>
<sequence length="53" mass="5900">VELYDSGTSRHISPYREDFENYVETPPKSLKAANQGRFDAVGKGEMVIEVPNG</sequence>
<gene>
    <name evidence="1" type="ORF">BDN72DRAFT_748773</name>
</gene>
<organism evidence="1 2">
    <name type="scientific">Pluteus cervinus</name>
    <dbReference type="NCBI Taxonomy" id="181527"/>
    <lineage>
        <taxon>Eukaryota</taxon>
        <taxon>Fungi</taxon>
        <taxon>Dikarya</taxon>
        <taxon>Basidiomycota</taxon>
        <taxon>Agaricomycotina</taxon>
        <taxon>Agaricomycetes</taxon>
        <taxon>Agaricomycetidae</taxon>
        <taxon>Agaricales</taxon>
        <taxon>Pluteineae</taxon>
        <taxon>Pluteaceae</taxon>
        <taxon>Pluteus</taxon>
    </lineage>
</organism>
<evidence type="ECO:0000313" key="1">
    <source>
        <dbReference type="EMBL" id="TFK67019.1"/>
    </source>
</evidence>
<accession>A0ACD3ANX4</accession>
<evidence type="ECO:0000313" key="2">
    <source>
        <dbReference type="Proteomes" id="UP000308600"/>
    </source>
</evidence>